<accession>A0A6P4YZJ8</accession>
<feature type="chain" id="PRO_5028160574" evidence="1">
    <location>
        <begin position="21"/>
        <end position="131"/>
    </location>
</feature>
<name>A0A6P4YZJ8_BRABE</name>
<dbReference type="OrthoDB" id="10302630at2759"/>
<keyword evidence="2" id="KW-1185">Reference proteome</keyword>
<feature type="signal peptide" evidence="1">
    <location>
        <begin position="1"/>
        <end position="20"/>
    </location>
</feature>
<keyword evidence="1" id="KW-0732">Signal</keyword>
<dbReference type="Proteomes" id="UP000515135">
    <property type="component" value="Unplaced"/>
</dbReference>
<protein>
    <submittedName>
        <fullName evidence="3">Uncharacterized protein LOC109473977</fullName>
    </submittedName>
</protein>
<dbReference type="KEGG" id="bbel:109473977"/>
<gene>
    <name evidence="3" type="primary">LOC109473977</name>
</gene>
<dbReference type="GeneID" id="109473977"/>
<evidence type="ECO:0000313" key="2">
    <source>
        <dbReference type="Proteomes" id="UP000515135"/>
    </source>
</evidence>
<evidence type="ECO:0000256" key="1">
    <source>
        <dbReference type="SAM" id="SignalP"/>
    </source>
</evidence>
<reference evidence="3" key="1">
    <citation type="submission" date="2025-08" db="UniProtKB">
        <authorList>
            <consortium name="RefSeq"/>
        </authorList>
    </citation>
    <scope>IDENTIFICATION</scope>
    <source>
        <tissue evidence="3">Gonad</tissue>
    </source>
</reference>
<sequence length="131" mass="14928">MAFPIFKIALLGGLMVLAYASEPYKLMPHGGSNLGVVNGSTFLEGEESAWDSNSKEDRSVPPGEIARRYRLWRAWKNRSRAMNARRRRCTHNPRCCSMKCVDQPWIPLVSLAPRLWHPRYSVTVCRCVCSC</sequence>
<dbReference type="RefSeq" id="XP_019629728.1">
    <property type="nucleotide sequence ID" value="XM_019774169.1"/>
</dbReference>
<proteinExistence type="predicted"/>
<organism evidence="2 3">
    <name type="scientific">Branchiostoma belcheri</name>
    <name type="common">Amphioxus</name>
    <dbReference type="NCBI Taxonomy" id="7741"/>
    <lineage>
        <taxon>Eukaryota</taxon>
        <taxon>Metazoa</taxon>
        <taxon>Chordata</taxon>
        <taxon>Cephalochordata</taxon>
        <taxon>Leptocardii</taxon>
        <taxon>Amphioxiformes</taxon>
        <taxon>Branchiostomatidae</taxon>
        <taxon>Branchiostoma</taxon>
    </lineage>
</organism>
<evidence type="ECO:0000313" key="3">
    <source>
        <dbReference type="RefSeq" id="XP_019629728.1"/>
    </source>
</evidence>
<dbReference type="AlphaFoldDB" id="A0A6P4YZJ8"/>